<dbReference type="SUPFAM" id="SSF55008">
    <property type="entry name" value="HMA, heavy metal-associated domain"/>
    <property type="match status" value="1"/>
</dbReference>
<dbReference type="InterPro" id="IPR006121">
    <property type="entry name" value="HMA_dom"/>
</dbReference>
<dbReference type="Gene3D" id="3.30.70.100">
    <property type="match status" value="1"/>
</dbReference>
<dbReference type="RefSeq" id="WP_271053117.1">
    <property type="nucleotide sequence ID" value="NZ_JAQIIO010000002.1"/>
</dbReference>
<keyword evidence="3" id="KW-1185">Reference proteome</keyword>
<dbReference type="Proteomes" id="UP001528040">
    <property type="component" value="Unassembled WGS sequence"/>
</dbReference>
<feature type="domain" description="HMA" evidence="1">
    <location>
        <begin position="1"/>
        <end position="62"/>
    </location>
</feature>
<sequence length="64" mass="6671">MTTFNVPDMSCGHCKASITEALENAGEGVELSFDMEARKVTVAGLNADQVVALLDEIGFPASPA</sequence>
<comment type="caution">
    <text evidence="2">The sequence shown here is derived from an EMBL/GenBank/DDBJ whole genome shotgun (WGS) entry which is preliminary data.</text>
</comment>
<organism evidence="2 3">
    <name type="scientific">Aliiroseovarius salicola</name>
    <dbReference type="NCBI Taxonomy" id="3009082"/>
    <lineage>
        <taxon>Bacteria</taxon>
        <taxon>Pseudomonadati</taxon>
        <taxon>Pseudomonadota</taxon>
        <taxon>Alphaproteobacteria</taxon>
        <taxon>Rhodobacterales</taxon>
        <taxon>Paracoccaceae</taxon>
        <taxon>Aliiroseovarius</taxon>
    </lineage>
</organism>
<evidence type="ECO:0000313" key="3">
    <source>
        <dbReference type="Proteomes" id="UP001528040"/>
    </source>
</evidence>
<dbReference type="PROSITE" id="PS50846">
    <property type="entry name" value="HMA_2"/>
    <property type="match status" value="1"/>
</dbReference>
<proteinExistence type="predicted"/>
<dbReference type="Pfam" id="PF00403">
    <property type="entry name" value="HMA"/>
    <property type="match status" value="1"/>
</dbReference>
<accession>A0ABT4W0X4</accession>
<evidence type="ECO:0000313" key="2">
    <source>
        <dbReference type="EMBL" id="MDA5093423.1"/>
    </source>
</evidence>
<name>A0ABT4W0X4_9RHOB</name>
<dbReference type="EMBL" id="JAQIIO010000002">
    <property type="protein sequence ID" value="MDA5093423.1"/>
    <property type="molecule type" value="Genomic_DNA"/>
</dbReference>
<dbReference type="CDD" id="cd00371">
    <property type="entry name" value="HMA"/>
    <property type="match status" value="1"/>
</dbReference>
<evidence type="ECO:0000259" key="1">
    <source>
        <dbReference type="PROSITE" id="PS50846"/>
    </source>
</evidence>
<dbReference type="InterPro" id="IPR036163">
    <property type="entry name" value="HMA_dom_sf"/>
</dbReference>
<reference evidence="2 3" key="1">
    <citation type="submission" date="2023-01" db="EMBL/GenBank/DDBJ databases">
        <authorList>
            <person name="Yoon J.-W."/>
        </authorList>
    </citation>
    <scope>NUCLEOTIDE SEQUENCE [LARGE SCALE GENOMIC DNA]</scope>
    <source>
        <strain evidence="2 3">KMU-50</strain>
    </source>
</reference>
<gene>
    <name evidence="2" type="ORF">O2N63_04910</name>
</gene>
<protein>
    <submittedName>
        <fullName evidence="2">Heavy-metal-associated domain-containing protein</fullName>
    </submittedName>
</protein>